<dbReference type="GO" id="GO:0043190">
    <property type="term" value="C:ATP-binding cassette (ABC) transporter complex"/>
    <property type="evidence" value="ECO:0007669"/>
    <property type="project" value="TreeGrafter"/>
</dbReference>
<evidence type="ECO:0000313" key="12">
    <source>
        <dbReference type="Proteomes" id="UP000326838"/>
    </source>
</evidence>
<comment type="similarity">
    <text evidence="2">Belongs to the ABC transporter superfamily.</text>
</comment>
<evidence type="ECO:0000259" key="10">
    <source>
        <dbReference type="PROSITE" id="PS50893"/>
    </source>
</evidence>
<comment type="caution">
    <text evidence="11">The sequence shown here is derived from an EMBL/GenBank/DDBJ whole genome shotgun (WGS) entry which is preliminary data.</text>
</comment>
<accession>A0A5N0T743</accession>
<gene>
    <name evidence="11" type="ORF">F6B40_14735</name>
</gene>
<dbReference type="SMART" id="SM00382">
    <property type="entry name" value="AAA"/>
    <property type="match status" value="1"/>
</dbReference>
<keyword evidence="12" id="KW-1185">Reference proteome</keyword>
<dbReference type="InterPro" id="IPR017871">
    <property type="entry name" value="ABC_transporter-like_CS"/>
</dbReference>
<keyword evidence="3" id="KW-0813">Transport</keyword>
<sequence>MGAVPAASVRFDDLRFTYPSGRSAAPVVLNGVSFAVEPGERVAVLGPNGAGKTTLMLHLNGTLRPASGTVSIGGVPVSARNVRDIRRRVGLVFQDPDDQLFMPTVGEDVAFGPANYGLRGGELDERVGAALAQVGLGGAEHRYPQRLSLGERRRAAIATILAMDVEVVVLDEPTSNLDPSARRELSATLSGLAATVLVVTHDLPFALEVCPRALILDGGRIVADGPTRELLADAGLMAAHGLELPWGFDPRTAPDPARSGRSGAGEEPGGRVS</sequence>
<reference evidence="12" key="1">
    <citation type="submission" date="2019-09" db="EMBL/GenBank/DDBJ databases">
        <title>Mumia zhuanghuii sp. nov. isolated from the intestinal contents of plateau pika (Ochotona curzoniae) in the Qinghai-Tibet plateau of China.</title>
        <authorList>
            <person name="Tian Z."/>
        </authorList>
    </citation>
    <scope>NUCLEOTIDE SEQUENCE [LARGE SCALE GENOMIC DNA]</scope>
    <source>
        <strain evidence="12">L-033</strain>
    </source>
</reference>
<dbReference type="GO" id="GO:0005524">
    <property type="term" value="F:ATP binding"/>
    <property type="evidence" value="ECO:0007669"/>
    <property type="project" value="UniProtKB-KW"/>
</dbReference>
<dbReference type="InterPro" id="IPR003593">
    <property type="entry name" value="AAA+_ATPase"/>
</dbReference>
<dbReference type="InterPro" id="IPR015856">
    <property type="entry name" value="ABC_transpr_CbiO/EcfA_su"/>
</dbReference>
<dbReference type="AlphaFoldDB" id="A0A5N0T743"/>
<evidence type="ECO:0000256" key="3">
    <source>
        <dbReference type="ARBA" id="ARBA00022448"/>
    </source>
</evidence>
<dbReference type="PANTHER" id="PTHR43553:SF24">
    <property type="entry name" value="ENERGY-COUPLING FACTOR TRANSPORTER ATP-BINDING PROTEIN ECFA1"/>
    <property type="match status" value="1"/>
</dbReference>
<dbReference type="SUPFAM" id="SSF52540">
    <property type="entry name" value="P-loop containing nucleoside triphosphate hydrolases"/>
    <property type="match status" value="1"/>
</dbReference>
<evidence type="ECO:0000256" key="7">
    <source>
        <dbReference type="ARBA" id="ARBA00022967"/>
    </source>
</evidence>
<comment type="subcellular location">
    <subcellularLocation>
        <location evidence="1">Cell membrane</location>
    </subcellularLocation>
</comment>
<keyword evidence="8" id="KW-0472">Membrane</keyword>
<keyword evidence="5" id="KW-0547">Nucleotide-binding</keyword>
<dbReference type="PROSITE" id="PS00211">
    <property type="entry name" value="ABC_TRANSPORTER_1"/>
    <property type="match status" value="1"/>
</dbReference>
<evidence type="ECO:0000256" key="6">
    <source>
        <dbReference type="ARBA" id="ARBA00022840"/>
    </source>
</evidence>
<feature type="domain" description="ABC transporter" evidence="10">
    <location>
        <begin position="9"/>
        <end position="243"/>
    </location>
</feature>
<evidence type="ECO:0000256" key="9">
    <source>
        <dbReference type="SAM" id="MobiDB-lite"/>
    </source>
</evidence>
<organism evidence="11 12">
    <name type="scientific">Microbacterium caowuchunii</name>
    <dbReference type="NCBI Taxonomy" id="2614638"/>
    <lineage>
        <taxon>Bacteria</taxon>
        <taxon>Bacillati</taxon>
        <taxon>Actinomycetota</taxon>
        <taxon>Actinomycetes</taxon>
        <taxon>Micrococcales</taxon>
        <taxon>Microbacteriaceae</taxon>
        <taxon>Microbacterium</taxon>
    </lineage>
</organism>
<keyword evidence="6 11" id="KW-0067">ATP-binding</keyword>
<dbReference type="PROSITE" id="PS50893">
    <property type="entry name" value="ABC_TRANSPORTER_2"/>
    <property type="match status" value="1"/>
</dbReference>
<dbReference type="Pfam" id="PF00005">
    <property type="entry name" value="ABC_tran"/>
    <property type="match status" value="1"/>
</dbReference>
<dbReference type="InterPro" id="IPR027417">
    <property type="entry name" value="P-loop_NTPase"/>
</dbReference>
<evidence type="ECO:0000256" key="8">
    <source>
        <dbReference type="ARBA" id="ARBA00023136"/>
    </source>
</evidence>
<dbReference type="PANTHER" id="PTHR43553">
    <property type="entry name" value="HEAVY METAL TRANSPORTER"/>
    <property type="match status" value="1"/>
</dbReference>
<protein>
    <submittedName>
        <fullName evidence="11">ABC transporter ATP-binding protein</fullName>
    </submittedName>
</protein>
<proteinExistence type="inferred from homology"/>
<dbReference type="GO" id="GO:0016887">
    <property type="term" value="F:ATP hydrolysis activity"/>
    <property type="evidence" value="ECO:0007669"/>
    <property type="project" value="InterPro"/>
</dbReference>
<dbReference type="FunFam" id="3.40.50.300:FF:000224">
    <property type="entry name" value="Energy-coupling factor transporter ATP-binding protein EcfA"/>
    <property type="match status" value="1"/>
</dbReference>
<evidence type="ECO:0000313" key="11">
    <source>
        <dbReference type="EMBL" id="KAA9129947.1"/>
    </source>
</evidence>
<dbReference type="Proteomes" id="UP000326838">
    <property type="component" value="Unassembled WGS sequence"/>
</dbReference>
<evidence type="ECO:0000256" key="4">
    <source>
        <dbReference type="ARBA" id="ARBA00022475"/>
    </source>
</evidence>
<keyword evidence="4" id="KW-1003">Cell membrane</keyword>
<dbReference type="EMBL" id="VYUY01000022">
    <property type="protein sequence ID" value="KAA9129947.1"/>
    <property type="molecule type" value="Genomic_DNA"/>
</dbReference>
<dbReference type="Gene3D" id="3.40.50.300">
    <property type="entry name" value="P-loop containing nucleotide triphosphate hydrolases"/>
    <property type="match status" value="1"/>
</dbReference>
<feature type="region of interest" description="Disordered" evidence="9">
    <location>
        <begin position="247"/>
        <end position="273"/>
    </location>
</feature>
<dbReference type="CDD" id="cd03225">
    <property type="entry name" value="ABC_cobalt_CbiO_domain1"/>
    <property type="match status" value="1"/>
</dbReference>
<evidence type="ECO:0000256" key="5">
    <source>
        <dbReference type="ARBA" id="ARBA00022741"/>
    </source>
</evidence>
<evidence type="ECO:0000256" key="1">
    <source>
        <dbReference type="ARBA" id="ARBA00004236"/>
    </source>
</evidence>
<dbReference type="InterPro" id="IPR050095">
    <property type="entry name" value="ECF_ABC_transporter_ATP-bd"/>
</dbReference>
<dbReference type="GO" id="GO:0042626">
    <property type="term" value="F:ATPase-coupled transmembrane transporter activity"/>
    <property type="evidence" value="ECO:0007669"/>
    <property type="project" value="TreeGrafter"/>
</dbReference>
<dbReference type="RefSeq" id="WP_150895375.1">
    <property type="nucleotide sequence ID" value="NZ_VYUY01000022.1"/>
</dbReference>
<keyword evidence="7" id="KW-1278">Translocase</keyword>
<evidence type="ECO:0000256" key="2">
    <source>
        <dbReference type="ARBA" id="ARBA00005417"/>
    </source>
</evidence>
<dbReference type="InterPro" id="IPR003439">
    <property type="entry name" value="ABC_transporter-like_ATP-bd"/>
</dbReference>
<feature type="compositionally biased region" description="Gly residues" evidence="9">
    <location>
        <begin position="262"/>
        <end position="273"/>
    </location>
</feature>
<name>A0A5N0T743_9MICO</name>